<comment type="caution">
    <text evidence="2">The sequence shown here is derived from an EMBL/GenBank/DDBJ whole genome shotgun (WGS) entry which is preliminary data.</text>
</comment>
<protein>
    <recommendedName>
        <fullName evidence="1">YdhG-like domain-containing protein</fullName>
    </recommendedName>
</protein>
<sequence length="199" mass="23274">MKNKEKIDAYYAKEQPFKEGIGILRKLALKTPLTETFKWGSPVYTIDNKNVLGILAFKNHFSIWFFQGVFLSDPIKVLVNAQEGKTKAMRHWKFNSINEIDEETVLNYFQEAISNQKKGKVYLPKKEKITTLPPLLNDAMEKNAELKHNYNQLPPYKQREYHEYIGGAKQEKTKRTRLDKCIPLILKGKGLHDRFRNKS</sequence>
<dbReference type="OrthoDB" id="214150at2"/>
<dbReference type="Pfam" id="PF13376">
    <property type="entry name" value="OmdA"/>
    <property type="match status" value="1"/>
</dbReference>
<dbReference type="Proteomes" id="UP000267585">
    <property type="component" value="Unassembled WGS sequence"/>
</dbReference>
<evidence type="ECO:0000259" key="1">
    <source>
        <dbReference type="Pfam" id="PF08818"/>
    </source>
</evidence>
<dbReference type="InterPro" id="IPR014922">
    <property type="entry name" value="YdhG-like"/>
</dbReference>
<dbReference type="PIRSF" id="PIRSF021308">
    <property type="entry name" value="UCP021308"/>
    <property type="match status" value="1"/>
</dbReference>
<dbReference type="SUPFAM" id="SSF159888">
    <property type="entry name" value="YdhG-like"/>
    <property type="match status" value="1"/>
</dbReference>
<evidence type="ECO:0000313" key="3">
    <source>
        <dbReference type="Proteomes" id="UP000267585"/>
    </source>
</evidence>
<evidence type="ECO:0000313" key="2">
    <source>
        <dbReference type="EMBL" id="RTE53203.1"/>
    </source>
</evidence>
<name>A0A430K273_9FLAO</name>
<dbReference type="AlphaFoldDB" id="A0A430K273"/>
<accession>A0A430K273</accession>
<dbReference type="RefSeq" id="WP_126162639.1">
    <property type="nucleotide sequence ID" value="NZ_RQPJ01000006.1"/>
</dbReference>
<feature type="domain" description="YdhG-like" evidence="1">
    <location>
        <begin position="24"/>
        <end position="113"/>
    </location>
</feature>
<proteinExistence type="predicted"/>
<keyword evidence="3" id="KW-1185">Reference proteome</keyword>
<dbReference type="Gene3D" id="3.90.1150.200">
    <property type="match status" value="1"/>
</dbReference>
<dbReference type="Pfam" id="PF08818">
    <property type="entry name" value="DUF1801"/>
    <property type="match status" value="1"/>
</dbReference>
<organism evidence="2 3">
    <name type="scientific">Arenibacter aquaticus</name>
    <dbReference type="NCBI Taxonomy" id="2489054"/>
    <lineage>
        <taxon>Bacteria</taxon>
        <taxon>Pseudomonadati</taxon>
        <taxon>Bacteroidota</taxon>
        <taxon>Flavobacteriia</taxon>
        <taxon>Flavobacteriales</taxon>
        <taxon>Flavobacteriaceae</taxon>
        <taxon>Arenibacter</taxon>
    </lineage>
</organism>
<reference evidence="2 3" key="1">
    <citation type="submission" date="2018-11" db="EMBL/GenBank/DDBJ databases">
        <title>Arenibacter aquaticus sp.nov., a marine bacterium isolated from surface seawater in the South China Sea.</title>
        <authorList>
            <person name="Guo J."/>
            <person name="Sun J."/>
        </authorList>
    </citation>
    <scope>NUCLEOTIDE SEQUENCE [LARGE SCALE GENOMIC DNA]</scope>
    <source>
        <strain evidence="2 3">GUO666</strain>
    </source>
</reference>
<gene>
    <name evidence="2" type="ORF">EHW67_12020</name>
</gene>
<dbReference type="InterPro" id="IPR016786">
    <property type="entry name" value="YdeI_bac"/>
</dbReference>
<dbReference type="EMBL" id="RQPJ01000006">
    <property type="protein sequence ID" value="RTE53203.1"/>
    <property type="molecule type" value="Genomic_DNA"/>
</dbReference>